<proteinExistence type="predicted"/>
<dbReference type="InterPro" id="IPR040624">
    <property type="entry name" value="HalOD1"/>
</dbReference>
<dbReference type="EMBL" id="BMON01000001">
    <property type="protein sequence ID" value="GGM32608.1"/>
    <property type="molecule type" value="Genomic_DNA"/>
</dbReference>
<dbReference type="AlphaFoldDB" id="A0A830FKM7"/>
<dbReference type="Proteomes" id="UP000656367">
    <property type="component" value="Unassembled WGS sequence"/>
</dbReference>
<evidence type="ECO:0000313" key="2">
    <source>
        <dbReference type="EMBL" id="GGM32608.1"/>
    </source>
</evidence>
<dbReference type="Pfam" id="PF18545">
    <property type="entry name" value="HalOD1"/>
    <property type="match status" value="1"/>
</dbReference>
<name>A0A830FKM7_HALAR</name>
<feature type="domain" description="Halobacterial output" evidence="1">
    <location>
        <begin position="35"/>
        <end position="103"/>
    </location>
</feature>
<protein>
    <recommendedName>
        <fullName evidence="1">Halobacterial output domain-containing protein</fullName>
    </recommendedName>
</protein>
<organism evidence="2 3">
    <name type="scientific">Haloarcula argentinensis</name>
    <dbReference type="NCBI Taxonomy" id="43776"/>
    <lineage>
        <taxon>Archaea</taxon>
        <taxon>Methanobacteriati</taxon>
        <taxon>Methanobacteriota</taxon>
        <taxon>Stenosarchaea group</taxon>
        <taxon>Halobacteria</taxon>
        <taxon>Halobacteriales</taxon>
        <taxon>Haloarculaceae</taxon>
        <taxon>Haloarcula</taxon>
    </lineage>
</organism>
<reference evidence="2" key="1">
    <citation type="journal article" date="2014" name="Int. J. Syst. Evol. Microbiol.">
        <title>Complete genome sequence of Corynebacterium casei LMG S-19264T (=DSM 44701T), isolated from a smear-ripened cheese.</title>
        <authorList>
            <consortium name="US DOE Joint Genome Institute (JGI-PGF)"/>
            <person name="Walter F."/>
            <person name="Albersmeier A."/>
            <person name="Kalinowski J."/>
            <person name="Ruckert C."/>
        </authorList>
    </citation>
    <scope>NUCLEOTIDE SEQUENCE</scope>
    <source>
        <strain evidence="2">JCM 15759</strain>
    </source>
</reference>
<reference evidence="2" key="2">
    <citation type="submission" date="2020-09" db="EMBL/GenBank/DDBJ databases">
        <authorList>
            <person name="Sun Q."/>
            <person name="Ohkuma M."/>
        </authorList>
    </citation>
    <scope>NUCLEOTIDE SEQUENCE</scope>
    <source>
        <strain evidence="2">JCM 15759</strain>
    </source>
</reference>
<accession>A0A830FKM7</accession>
<evidence type="ECO:0000259" key="1">
    <source>
        <dbReference type="Pfam" id="PF18545"/>
    </source>
</evidence>
<evidence type="ECO:0000313" key="3">
    <source>
        <dbReference type="Proteomes" id="UP000656367"/>
    </source>
</evidence>
<sequence>MVDIFLIMSGSDRRPDRTSDGPDTLHAEFDWGSISPSVAVVQTVAIAAEQEAIELSPLIETLDPDALDQLFVHSTEPDSAVSLSFQLGEYAVTVTGTGDVYVRTGSVHL</sequence>
<comment type="caution">
    <text evidence="2">The sequence shown here is derived from an EMBL/GenBank/DDBJ whole genome shotgun (WGS) entry which is preliminary data.</text>
</comment>
<gene>
    <name evidence="2" type="ORF">GCM10009006_12660</name>
</gene>